<dbReference type="AlphaFoldDB" id="A0A8B6GK72"/>
<keyword evidence="3" id="KW-1185">Reference proteome</keyword>
<dbReference type="OrthoDB" id="10363768at2759"/>
<dbReference type="InterPro" id="IPR036691">
    <property type="entry name" value="Endo/exonu/phosph_ase_sf"/>
</dbReference>
<evidence type="ECO:0008006" key="4">
    <source>
        <dbReference type="Google" id="ProtNLM"/>
    </source>
</evidence>
<dbReference type="SUPFAM" id="SSF56219">
    <property type="entry name" value="DNase I-like"/>
    <property type="match status" value="1"/>
</dbReference>
<accession>A0A8B6GK72</accession>
<comment type="caution">
    <text evidence="2">The sequence shown here is derived from an EMBL/GenBank/DDBJ whole genome shotgun (WGS) entry which is preliminary data.</text>
</comment>
<gene>
    <name evidence="2" type="ORF">MGAL_10B048495</name>
</gene>
<name>A0A8B6GK72_MYTGA</name>
<dbReference type="PANTHER" id="PTHR31635">
    <property type="entry name" value="REVERSE TRANSCRIPTASE DOMAIN-CONTAINING PROTEIN-RELATED"/>
    <property type="match status" value="1"/>
</dbReference>
<evidence type="ECO:0000313" key="3">
    <source>
        <dbReference type="Proteomes" id="UP000596742"/>
    </source>
</evidence>
<feature type="region of interest" description="Disordered" evidence="1">
    <location>
        <begin position="1"/>
        <end position="36"/>
    </location>
</feature>
<proteinExistence type="predicted"/>
<organism evidence="2 3">
    <name type="scientific">Mytilus galloprovincialis</name>
    <name type="common">Mediterranean mussel</name>
    <dbReference type="NCBI Taxonomy" id="29158"/>
    <lineage>
        <taxon>Eukaryota</taxon>
        <taxon>Metazoa</taxon>
        <taxon>Spiralia</taxon>
        <taxon>Lophotrochozoa</taxon>
        <taxon>Mollusca</taxon>
        <taxon>Bivalvia</taxon>
        <taxon>Autobranchia</taxon>
        <taxon>Pteriomorphia</taxon>
        <taxon>Mytilida</taxon>
        <taxon>Mytiloidea</taxon>
        <taxon>Mytilidae</taxon>
        <taxon>Mytilinae</taxon>
        <taxon>Mytilus</taxon>
    </lineage>
</organism>
<evidence type="ECO:0000256" key="1">
    <source>
        <dbReference type="SAM" id="MobiDB-lite"/>
    </source>
</evidence>
<dbReference type="PANTHER" id="PTHR31635:SF196">
    <property type="entry name" value="REVERSE TRANSCRIPTASE DOMAIN-CONTAINING PROTEIN-RELATED"/>
    <property type="match status" value="1"/>
</dbReference>
<dbReference type="EMBL" id="UYJE01008543">
    <property type="protein sequence ID" value="VDI64700.1"/>
    <property type="molecule type" value="Genomic_DNA"/>
</dbReference>
<sequence length="399" mass="44790">MSDTSSGPGFLVAEKTPSVSSIKHSKSSVSDGSSSGSRFEVLADMHTDGYICKPVPLLKSKYKQGGGLYLLIKNCFAKYVEVVDIQNDTIIWLKVSKDISTCGFDYFIECVYLPPAYLNYYKMYNCDLFYDLLNSVEKYSSETSRVFLLGDMNARTAIVNDFIINDNVCGPIFDSFNHILGYLSDTNLPVRRNPDQSTNEFGLKLLNLCRSTGLRILNGRHKDGLANDYTFCGSRGMSVVDYLLAPYDFLHIIDQFIVCNFTSFSDHAPLHVRLRCILHDSQEPERNSVDTPETVSDTTYDELDQIITQDEILKCISNLKRGKSHGIDGTFNELFIEFKDILLPFLEEIFNKILASGHFPKSWALAVLIPVFKKGDSSDSANYRGISVVSNLAKLFTSI</sequence>
<reference evidence="2" key="1">
    <citation type="submission" date="2018-11" db="EMBL/GenBank/DDBJ databases">
        <authorList>
            <person name="Alioto T."/>
            <person name="Alioto T."/>
        </authorList>
    </citation>
    <scope>NUCLEOTIDE SEQUENCE</scope>
</reference>
<protein>
    <recommendedName>
        <fullName evidence="4">Endonuclease/exonuclease/phosphatase domain-containing protein</fullName>
    </recommendedName>
</protein>
<evidence type="ECO:0000313" key="2">
    <source>
        <dbReference type="EMBL" id="VDI64700.1"/>
    </source>
</evidence>
<feature type="compositionally biased region" description="Low complexity" evidence="1">
    <location>
        <begin position="18"/>
        <end position="36"/>
    </location>
</feature>
<dbReference type="Gene3D" id="3.60.10.10">
    <property type="entry name" value="Endonuclease/exonuclease/phosphatase"/>
    <property type="match status" value="1"/>
</dbReference>
<dbReference type="Proteomes" id="UP000596742">
    <property type="component" value="Unassembled WGS sequence"/>
</dbReference>